<evidence type="ECO:0000256" key="1">
    <source>
        <dbReference type="ARBA" id="ARBA00004117"/>
    </source>
</evidence>
<dbReference type="GO" id="GO:0071978">
    <property type="term" value="P:bacterial-type flagellum-dependent swarming motility"/>
    <property type="evidence" value="ECO:0007669"/>
    <property type="project" value="TreeGrafter"/>
</dbReference>
<evidence type="ECO:0000313" key="11">
    <source>
        <dbReference type="Proteomes" id="UP000006860"/>
    </source>
</evidence>
<dbReference type="GO" id="GO:0005829">
    <property type="term" value="C:cytosol"/>
    <property type="evidence" value="ECO:0007669"/>
    <property type="project" value="TreeGrafter"/>
</dbReference>
<feature type="domain" description="Flagellar basal-body/hook protein C-terminal" evidence="7">
    <location>
        <begin position="526"/>
        <end position="567"/>
    </location>
</feature>
<feature type="domain" description="Flagellar hook protein FlgE D2" evidence="8">
    <location>
        <begin position="325"/>
        <end position="451"/>
    </location>
</feature>
<sequence>MGLTSALTTSLNGLALNEQTIDVLGNNIANAGTNGFKASSVLFETQLARTLSVGSRPTTENGGTNPQQIGLGATSAAILTDFSQGSVTSSTSPSDLAIQGDGFFIVNGSNGNLYTRAGNFNLSSEDSLVTPEGLRVQGYGVDEDFNLVTTQLADINIPLGDLVVAQQTRNVHIGGAMLSTGDLATQSSILRSVDSLTAAASSTFAADPASAATLLNSLYVEGSATPMFSNGDVVSFAPREGGRLLDPQTLTVDATTSLSDLMTLMGDTLGIVSGGDVPQEGGVDPQVRLNAAGQIEVIGNRGEVNDVSITLGDMIVNNSVTGATTVDLPFNKAQSANGESSITDFVVFDSLGQEVNVKMTTYMEGRDASSTTFRYILESVDDSDSDTIVGTGTFTFDGEGVITNGAVQQFSIDRNNTAAVSPMQISIDFSKLTGISTASAGSAITLQHQDGSNPGTLSRFVIDESGVINGIFDNGIIRTLGQVVLARFSNPQGLLEAGGTNFQEGVSSGTPFLVTPGNFGAGTIRAGAIELSNTDIGRNLVDLIVASTNYRGNARVIDSVQQLVDELLLLGR</sequence>
<dbReference type="Pfam" id="PF00460">
    <property type="entry name" value="Flg_bb_rod"/>
    <property type="match status" value="1"/>
</dbReference>
<comment type="subcellular location">
    <subcellularLocation>
        <location evidence="1 5">Bacterial flagellum basal body</location>
    </subcellularLocation>
</comment>
<keyword evidence="11" id="KW-1185">Reference proteome</keyword>
<evidence type="ECO:0000256" key="5">
    <source>
        <dbReference type="RuleBase" id="RU362116"/>
    </source>
</evidence>
<accession>F0SNZ0</accession>
<feature type="domain" description="Flagellar basal body rod protein N-terminal" evidence="6">
    <location>
        <begin position="8"/>
        <end position="37"/>
    </location>
</feature>
<dbReference type="Pfam" id="PF22692">
    <property type="entry name" value="LlgE_F_G_D1"/>
    <property type="match status" value="1"/>
</dbReference>
<dbReference type="RefSeq" id="WP_013628790.1">
    <property type="nucleotide sequence ID" value="NC_015174.1"/>
</dbReference>
<name>F0SNZ0_RUBBR</name>
<evidence type="ECO:0000256" key="3">
    <source>
        <dbReference type="ARBA" id="ARBA00019015"/>
    </source>
</evidence>
<dbReference type="SUPFAM" id="SSF117143">
    <property type="entry name" value="Flagellar hook protein flgE"/>
    <property type="match status" value="1"/>
</dbReference>
<dbReference type="PANTHER" id="PTHR30435">
    <property type="entry name" value="FLAGELLAR PROTEIN"/>
    <property type="match status" value="1"/>
</dbReference>
<dbReference type="NCBIfam" id="TIGR03506">
    <property type="entry name" value="FlgEFG_subfam"/>
    <property type="match status" value="2"/>
</dbReference>
<dbReference type="InterPro" id="IPR053967">
    <property type="entry name" value="LlgE_F_G-like_D1"/>
</dbReference>
<dbReference type="eggNOG" id="COG1749">
    <property type="taxonomic scope" value="Bacteria"/>
</dbReference>
<dbReference type="Proteomes" id="UP000006860">
    <property type="component" value="Chromosome"/>
</dbReference>
<protein>
    <recommendedName>
        <fullName evidence="3 5">Flagellar hook protein FlgE</fullName>
    </recommendedName>
</protein>
<dbReference type="Pfam" id="PF07559">
    <property type="entry name" value="FlgE_D2"/>
    <property type="match status" value="1"/>
</dbReference>
<dbReference type="AlphaFoldDB" id="F0SNZ0"/>
<comment type="similarity">
    <text evidence="2 5">Belongs to the flagella basal body rod proteins family.</text>
</comment>
<feature type="domain" description="Flagellar hook protein FlgE/F/G-like D1" evidence="9">
    <location>
        <begin position="97"/>
        <end position="173"/>
    </location>
</feature>
<reference evidence="11" key="1">
    <citation type="submission" date="2011-02" db="EMBL/GenBank/DDBJ databases">
        <title>The complete genome of Planctomyces brasiliensis DSM 5305.</title>
        <authorList>
            <person name="Lucas S."/>
            <person name="Copeland A."/>
            <person name="Lapidus A."/>
            <person name="Bruce D."/>
            <person name="Goodwin L."/>
            <person name="Pitluck S."/>
            <person name="Kyrpides N."/>
            <person name="Mavromatis K."/>
            <person name="Pagani I."/>
            <person name="Ivanova N."/>
            <person name="Ovchinnikova G."/>
            <person name="Lu M."/>
            <person name="Detter J.C."/>
            <person name="Han C."/>
            <person name="Land M."/>
            <person name="Hauser L."/>
            <person name="Markowitz V."/>
            <person name="Cheng J.-F."/>
            <person name="Hugenholtz P."/>
            <person name="Woyke T."/>
            <person name="Wu D."/>
            <person name="Tindall B."/>
            <person name="Pomrenke H.G."/>
            <person name="Brambilla E."/>
            <person name="Klenk H.-P."/>
            <person name="Eisen J.A."/>
        </authorList>
    </citation>
    <scope>NUCLEOTIDE SEQUENCE [LARGE SCALE GENOMIC DNA]</scope>
    <source>
        <strain evidence="11">ATCC 49424 / DSM 5305 / JCM 21570 / NBRC 103401 / IFAM 1448</strain>
    </source>
</reference>
<evidence type="ECO:0000256" key="2">
    <source>
        <dbReference type="ARBA" id="ARBA00009677"/>
    </source>
</evidence>
<dbReference type="InterPro" id="IPR011491">
    <property type="entry name" value="FlgE_D2"/>
</dbReference>
<comment type="function">
    <text evidence="5">A flexible structure which links the flagellar filament to the drive apparatus in the basal body.</text>
</comment>
<gene>
    <name evidence="10" type="ordered locus">Plabr_2465</name>
</gene>
<dbReference type="InterPro" id="IPR037925">
    <property type="entry name" value="FlgE/F/G-like"/>
</dbReference>
<evidence type="ECO:0000313" key="10">
    <source>
        <dbReference type="EMBL" id="ADY60066.1"/>
    </source>
</evidence>
<dbReference type="InterPro" id="IPR037058">
    <property type="entry name" value="Falgellar_hook_FlgE_sf"/>
</dbReference>
<evidence type="ECO:0000259" key="9">
    <source>
        <dbReference type="Pfam" id="PF22692"/>
    </source>
</evidence>
<dbReference type="HOGENOM" id="CLU_013687_2_4_0"/>
<dbReference type="KEGG" id="pbs:Plabr_2465"/>
<dbReference type="STRING" id="756272.Plabr_2465"/>
<evidence type="ECO:0000259" key="8">
    <source>
        <dbReference type="Pfam" id="PF07559"/>
    </source>
</evidence>
<dbReference type="InterPro" id="IPR001444">
    <property type="entry name" value="Flag_bb_rod_N"/>
</dbReference>
<dbReference type="GO" id="GO:0009424">
    <property type="term" value="C:bacterial-type flagellum hook"/>
    <property type="evidence" value="ECO:0007669"/>
    <property type="project" value="TreeGrafter"/>
</dbReference>
<dbReference type="EMBL" id="CP002546">
    <property type="protein sequence ID" value="ADY60066.1"/>
    <property type="molecule type" value="Genomic_DNA"/>
</dbReference>
<organism evidence="10 11">
    <name type="scientific">Rubinisphaera brasiliensis (strain ATCC 49424 / DSM 5305 / JCM 21570 / IAM 15109 / NBRC 103401 / IFAM 1448)</name>
    <name type="common">Planctomyces brasiliensis</name>
    <dbReference type="NCBI Taxonomy" id="756272"/>
    <lineage>
        <taxon>Bacteria</taxon>
        <taxon>Pseudomonadati</taxon>
        <taxon>Planctomycetota</taxon>
        <taxon>Planctomycetia</taxon>
        <taxon>Planctomycetales</taxon>
        <taxon>Planctomycetaceae</taxon>
        <taxon>Rubinisphaera</taxon>
    </lineage>
</organism>
<dbReference type="PANTHER" id="PTHR30435:SF1">
    <property type="entry name" value="FLAGELLAR HOOK PROTEIN FLGE"/>
    <property type="match status" value="1"/>
</dbReference>
<proteinExistence type="inferred from homology"/>
<dbReference type="Pfam" id="PF06429">
    <property type="entry name" value="Flg_bbr_C"/>
    <property type="match status" value="1"/>
</dbReference>
<evidence type="ECO:0000256" key="4">
    <source>
        <dbReference type="ARBA" id="ARBA00023143"/>
    </source>
</evidence>
<dbReference type="InterPro" id="IPR020013">
    <property type="entry name" value="Flagellar_FlgE/F/G"/>
</dbReference>
<dbReference type="InterPro" id="IPR010930">
    <property type="entry name" value="Flg_bb/hook_C_dom"/>
</dbReference>
<dbReference type="GO" id="GO:0009425">
    <property type="term" value="C:bacterial-type flagellum basal body"/>
    <property type="evidence" value="ECO:0007669"/>
    <property type="project" value="UniProtKB-SubCell"/>
</dbReference>
<dbReference type="OrthoDB" id="9804559at2"/>
<dbReference type="Gene3D" id="2.60.98.20">
    <property type="entry name" value="Flagellar hook protein FlgE"/>
    <property type="match status" value="1"/>
</dbReference>
<keyword evidence="4 5" id="KW-0975">Bacterial flagellum</keyword>
<evidence type="ECO:0000259" key="6">
    <source>
        <dbReference type="Pfam" id="PF00460"/>
    </source>
</evidence>
<evidence type="ECO:0000259" key="7">
    <source>
        <dbReference type="Pfam" id="PF06429"/>
    </source>
</evidence>